<dbReference type="RefSeq" id="WP_034164794.1">
    <property type="nucleotide sequence ID" value="NZ_CP006664.1"/>
</dbReference>
<dbReference type="PROSITE" id="PS51257">
    <property type="entry name" value="PROKAR_LIPOPROTEIN"/>
    <property type="match status" value="1"/>
</dbReference>
<proteinExistence type="predicted"/>
<dbReference type="GeneID" id="33938952"/>
<feature type="chain" id="PRO_5001714654" description="Lipoprotein" evidence="1">
    <location>
        <begin position="22"/>
        <end position="211"/>
    </location>
</feature>
<dbReference type="Proteomes" id="UP000028681">
    <property type="component" value="Chromosome"/>
</dbReference>
<dbReference type="KEGG" id="ete:ETEE_1308"/>
<evidence type="ECO:0000256" key="1">
    <source>
        <dbReference type="SAM" id="SignalP"/>
    </source>
</evidence>
<organism evidence="2 3">
    <name type="scientific">Edwardsiella anguillarum ET080813</name>
    <dbReference type="NCBI Taxonomy" id="667120"/>
    <lineage>
        <taxon>Bacteria</taxon>
        <taxon>Pseudomonadati</taxon>
        <taxon>Pseudomonadota</taxon>
        <taxon>Gammaproteobacteria</taxon>
        <taxon>Enterobacterales</taxon>
        <taxon>Hafniaceae</taxon>
        <taxon>Edwardsiella</taxon>
    </lineage>
</organism>
<evidence type="ECO:0008006" key="4">
    <source>
        <dbReference type="Google" id="ProtNLM"/>
    </source>
</evidence>
<dbReference type="AlphaFoldDB" id="A0A076LLZ8"/>
<feature type="signal peptide" evidence="1">
    <location>
        <begin position="1"/>
        <end position="21"/>
    </location>
</feature>
<keyword evidence="1" id="KW-0732">Signal</keyword>
<sequence>MGYRVFCCLCFCWLLSGCAQAGDADARALIVRGTLSAVSPGALQLRERHGGELTLRLTPATRLFGVFSAALDDIRPGAFLGAAALPLADGTLEAQTLHLFSDRLRGAGEGHSPWRLVNGEQGSMTNGTVDVGGAWHGDGDVAGQPLILRYGGGAQQIRVGLQTPVVFVDSLTRGALRPGQAAVLILTSRDGRATAEVQRAFIGINGMIPPF</sequence>
<name>A0A076LLZ8_9GAMM</name>
<dbReference type="HOGENOM" id="CLU_098219_0_0_6"/>
<gene>
    <name evidence="2" type="ORF">ETEE_1308</name>
</gene>
<evidence type="ECO:0000313" key="2">
    <source>
        <dbReference type="EMBL" id="AIJ07762.1"/>
    </source>
</evidence>
<protein>
    <recommendedName>
        <fullName evidence="4">Lipoprotein</fullName>
    </recommendedName>
</protein>
<accession>A0A076LLZ8</accession>
<dbReference type="EMBL" id="CP006664">
    <property type="protein sequence ID" value="AIJ07762.1"/>
    <property type="molecule type" value="Genomic_DNA"/>
</dbReference>
<evidence type="ECO:0000313" key="3">
    <source>
        <dbReference type="Proteomes" id="UP000028681"/>
    </source>
</evidence>
<reference evidence="2 3" key="1">
    <citation type="journal article" date="2012" name="PLoS ONE">
        <title>Edwardsiella comparative phylogenomics reveal the new intra/inter-species taxonomic relationships, virulence evolution and niche adaptation mechanisms.</title>
        <authorList>
            <person name="Yang M."/>
            <person name="Lv Y."/>
            <person name="Xiao J."/>
            <person name="Wu H."/>
            <person name="Zheng H."/>
            <person name="Liu Q."/>
            <person name="Zhang Y."/>
            <person name="Wang Q."/>
        </authorList>
    </citation>
    <scope>NUCLEOTIDE SEQUENCE [LARGE SCALE GENOMIC DNA]</scope>
    <source>
        <strain evidence="3">080813</strain>
    </source>
</reference>